<dbReference type="Gene3D" id="3.40.50.12780">
    <property type="entry name" value="N-terminal domain of ligase-like"/>
    <property type="match status" value="1"/>
</dbReference>
<proteinExistence type="inferred from homology"/>
<comment type="similarity">
    <text evidence="1">Belongs to the ATP-dependent AMP-binding enzyme family.</text>
</comment>
<evidence type="ECO:0000313" key="4">
    <source>
        <dbReference type="EMBL" id="GJJ15954.1"/>
    </source>
</evidence>
<accession>A0AAV5AT70</accession>
<dbReference type="Proteomes" id="UP001050691">
    <property type="component" value="Unassembled WGS sequence"/>
</dbReference>
<comment type="caution">
    <text evidence="4">The sequence shown here is derived from an EMBL/GenBank/DDBJ whole genome shotgun (WGS) entry which is preliminary data.</text>
</comment>
<sequence length="217" mass="24137">MYLRSLFPPIPDVPTSNYFHTVFPDGSLENQTNDYIIHIDAITGQQRSVSQFTQDVHDTVTALGTKKSQGGGLGLNDQHRVGILSDNCMEYVTIVLGLIGLTVPFVPLSPFATQWELSYCLKKADVTHIFVHKSYFARLILAAGELDIPDENIILFEGNTDSLDINEDWKRVRSFRSLLQHVRTMKIPAESIRPVQSDTLAYLIFSSGTTGPPKGIA</sequence>
<name>A0AAV5AT70_9AGAM</name>
<dbReference type="SUPFAM" id="SSF56801">
    <property type="entry name" value="Acetyl-CoA synthetase-like"/>
    <property type="match status" value="1"/>
</dbReference>
<evidence type="ECO:0000313" key="5">
    <source>
        <dbReference type="Proteomes" id="UP001050691"/>
    </source>
</evidence>
<dbReference type="InterPro" id="IPR020845">
    <property type="entry name" value="AMP-binding_CS"/>
</dbReference>
<feature type="domain" description="AMP-dependent synthetase/ligase" evidence="3">
    <location>
        <begin position="73"/>
        <end position="216"/>
    </location>
</feature>
<dbReference type="PROSITE" id="PS00455">
    <property type="entry name" value="AMP_BINDING"/>
    <property type="match status" value="1"/>
</dbReference>
<keyword evidence="5" id="KW-1185">Reference proteome</keyword>
<dbReference type="InterPro" id="IPR000873">
    <property type="entry name" value="AMP-dep_synth/lig_dom"/>
</dbReference>
<dbReference type="InterPro" id="IPR042099">
    <property type="entry name" value="ANL_N_sf"/>
</dbReference>
<evidence type="ECO:0000256" key="2">
    <source>
        <dbReference type="ARBA" id="ARBA00022598"/>
    </source>
</evidence>
<gene>
    <name evidence="4" type="ORF">Clacol_010233</name>
</gene>
<reference evidence="4" key="1">
    <citation type="submission" date="2021-10" db="EMBL/GenBank/DDBJ databases">
        <title>De novo Genome Assembly of Clathrus columnatus (Basidiomycota, Fungi) Using Illumina and Nanopore Sequence Data.</title>
        <authorList>
            <person name="Ogiso-Tanaka E."/>
            <person name="Itagaki H."/>
            <person name="Hosoya T."/>
            <person name="Hosaka K."/>
        </authorList>
    </citation>
    <scope>NUCLEOTIDE SEQUENCE</scope>
    <source>
        <strain evidence="4">MO-923</strain>
    </source>
</reference>
<dbReference type="AlphaFoldDB" id="A0AAV5AT70"/>
<dbReference type="GO" id="GO:0016405">
    <property type="term" value="F:CoA-ligase activity"/>
    <property type="evidence" value="ECO:0007669"/>
    <property type="project" value="TreeGrafter"/>
</dbReference>
<dbReference type="PANTHER" id="PTHR24096">
    <property type="entry name" value="LONG-CHAIN-FATTY-ACID--COA LIGASE"/>
    <property type="match status" value="1"/>
</dbReference>
<dbReference type="EMBL" id="BPWL01000011">
    <property type="protein sequence ID" value="GJJ15954.1"/>
    <property type="molecule type" value="Genomic_DNA"/>
</dbReference>
<evidence type="ECO:0000259" key="3">
    <source>
        <dbReference type="Pfam" id="PF00501"/>
    </source>
</evidence>
<dbReference type="PANTHER" id="PTHR24096:SF149">
    <property type="entry name" value="AMP-BINDING DOMAIN-CONTAINING PROTEIN-RELATED"/>
    <property type="match status" value="1"/>
</dbReference>
<dbReference type="Pfam" id="PF00501">
    <property type="entry name" value="AMP-binding"/>
    <property type="match status" value="1"/>
</dbReference>
<protein>
    <recommendedName>
        <fullName evidence="3">AMP-dependent synthetase/ligase domain-containing protein</fullName>
    </recommendedName>
</protein>
<keyword evidence="2" id="KW-0436">Ligase</keyword>
<evidence type="ECO:0000256" key="1">
    <source>
        <dbReference type="ARBA" id="ARBA00006432"/>
    </source>
</evidence>
<organism evidence="4 5">
    <name type="scientific">Clathrus columnatus</name>
    <dbReference type="NCBI Taxonomy" id="1419009"/>
    <lineage>
        <taxon>Eukaryota</taxon>
        <taxon>Fungi</taxon>
        <taxon>Dikarya</taxon>
        <taxon>Basidiomycota</taxon>
        <taxon>Agaricomycotina</taxon>
        <taxon>Agaricomycetes</taxon>
        <taxon>Phallomycetidae</taxon>
        <taxon>Phallales</taxon>
        <taxon>Clathraceae</taxon>
        <taxon>Clathrus</taxon>
    </lineage>
</organism>